<organism evidence="1 2">
    <name type="scientific">Datura stramonium</name>
    <name type="common">Jimsonweed</name>
    <name type="synonym">Common thornapple</name>
    <dbReference type="NCBI Taxonomy" id="4076"/>
    <lineage>
        <taxon>Eukaryota</taxon>
        <taxon>Viridiplantae</taxon>
        <taxon>Streptophyta</taxon>
        <taxon>Embryophyta</taxon>
        <taxon>Tracheophyta</taxon>
        <taxon>Spermatophyta</taxon>
        <taxon>Magnoliopsida</taxon>
        <taxon>eudicotyledons</taxon>
        <taxon>Gunneridae</taxon>
        <taxon>Pentapetalae</taxon>
        <taxon>asterids</taxon>
        <taxon>lamiids</taxon>
        <taxon>Solanales</taxon>
        <taxon>Solanaceae</taxon>
        <taxon>Solanoideae</taxon>
        <taxon>Datureae</taxon>
        <taxon>Datura</taxon>
    </lineage>
</organism>
<accession>A0ABS8S1S1</accession>
<proteinExistence type="predicted"/>
<dbReference type="InterPro" id="IPR011990">
    <property type="entry name" value="TPR-like_helical_dom_sf"/>
</dbReference>
<dbReference type="Gene3D" id="1.25.40.10">
    <property type="entry name" value="Tetratricopeptide repeat domain"/>
    <property type="match status" value="1"/>
</dbReference>
<gene>
    <name evidence="1" type="ORF">HAX54_018075</name>
</gene>
<dbReference type="PANTHER" id="PTHR45084:SF1">
    <property type="entry name" value="ERAD-ASSOCIATED E3 UBIQUITIN-PROTEIN LIGASE COMPONENT HRD3A-RELATED"/>
    <property type="match status" value="1"/>
</dbReference>
<dbReference type="InterPro" id="IPR044623">
    <property type="entry name" value="HRD3"/>
</dbReference>
<dbReference type="EMBL" id="JACEIK010000222">
    <property type="protein sequence ID" value="MCD7452773.1"/>
    <property type="molecule type" value="Genomic_DNA"/>
</dbReference>
<protein>
    <submittedName>
        <fullName evidence="1">Uncharacterized protein</fullName>
    </submittedName>
</protein>
<dbReference type="Proteomes" id="UP000823775">
    <property type="component" value="Unassembled WGS sequence"/>
</dbReference>
<sequence>MRLDRESLISTDMMMKTTRRNKAAKSTKIVAGVYFPPDGSAKTREPHKCDSRLHRIIGEPKYGNITAQYLYLKEAAVDSTNLGDEPSDSGTDDFIDSEAKPDYVLDPGSWSPIFEPAIAPHDHLEHEALYYSVVSKIVKAYSRGDERAMEEAASEIEAALGWPPTRSLFLGFLYGMGIGRERSKAKSFLYHHFAAEGGNMQSKMALAYTYSRQEQ</sequence>
<dbReference type="PANTHER" id="PTHR45084">
    <property type="entry name" value="ERAD-ASSOCIATED E3 UBIQUITIN-PROTEIN LIGASE COMPONENT HRD3A-RELATED"/>
    <property type="match status" value="1"/>
</dbReference>
<name>A0ABS8S1S1_DATST</name>
<evidence type="ECO:0000313" key="1">
    <source>
        <dbReference type="EMBL" id="MCD7452773.1"/>
    </source>
</evidence>
<evidence type="ECO:0000313" key="2">
    <source>
        <dbReference type="Proteomes" id="UP000823775"/>
    </source>
</evidence>
<comment type="caution">
    <text evidence="1">The sequence shown here is derived from an EMBL/GenBank/DDBJ whole genome shotgun (WGS) entry which is preliminary data.</text>
</comment>
<keyword evidence="2" id="KW-1185">Reference proteome</keyword>
<reference evidence="1 2" key="1">
    <citation type="journal article" date="2021" name="BMC Genomics">
        <title>Datura genome reveals duplications of psychoactive alkaloid biosynthetic genes and high mutation rate following tissue culture.</title>
        <authorList>
            <person name="Rajewski A."/>
            <person name="Carter-House D."/>
            <person name="Stajich J."/>
            <person name="Litt A."/>
        </authorList>
    </citation>
    <scope>NUCLEOTIDE SEQUENCE [LARGE SCALE GENOMIC DNA]</scope>
    <source>
        <strain evidence="1">AR-01</strain>
    </source>
</reference>